<reference evidence="1" key="1">
    <citation type="submission" date="2011-04" db="EMBL/GenBank/DDBJ databases">
        <title>Evolution of plant cell wall degrading machinery underlies the functional diversity of forest fungi.</title>
        <authorList>
            <consortium name="US DOE Joint Genome Institute (JGI-PGF)"/>
            <person name="Eastwood D.C."/>
            <person name="Floudas D."/>
            <person name="Binder M."/>
            <person name="Majcherczyk A."/>
            <person name="Schneider P."/>
            <person name="Aerts A."/>
            <person name="Asiegbu F.O."/>
            <person name="Baker S.E."/>
            <person name="Barry K."/>
            <person name="Bendiksby M."/>
            <person name="Blumentritt M."/>
            <person name="Coutinho P.M."/>
            <person name="Cullen D."/>
            <person name="Cullen D."/>
            <person name="Gathman A."/>
            <person name="Goodell B."/>
            <person name="Henrissat B."/>
            <person name="Ihrmark K."/>
            <person name="Kauserud H."/>
            <person name="Kohler A."/>
            <person name="LaButti K."/>
            <person name="Lapidus A."/>
            <person name="Lavin J.L."/>
            <person name="Lee Y.-H."/>
            <person name="Lindquist E."/>
            <person name="Lilly W."/>
            <person name="Lucas S."/>
            <person name="Morin E."/>
            <person name="Murat C."/>
            <person name="Oguiza J.A."/>
            <person name="Park J."/>
            <person name="Pisabarro A.G."/>
            <person name="Riley R."/>
            <person name="Rosling A."/>
            <person name="Salamov A."/>
            <person name="Schmidt O."/>
            <person name="Schmutz J."/>
            <person name="Skrede I."/>
            <person name="Stenlid J."/>
            <person name="Wiebenga A."/>
            <person name="Xie X."/>
            <person name="Kues U."/>
            <person name="Hibbett D.S."/>
            <person name="Hoffmeister D."/>
            <person name="Hogberg N."/>
            <person name="Martin F."/>
            <person name="Grigoriev I.V."/>
            <person name="Watkinson S.C."/>
        </authorList>
    </citation>
    <scope>NUCLEOTIDE SEQUENCE</scope>
    <source>
        <strain evidence="1">S7.9</strain>
    </source>
</reference>
<name>F8NUJ9_SERL9</name>
<dbReference type="GeneID" id="18813326"/>
<dbReference type="InterPro" id="IPR011059">
    <property type="entry name" value="Metal-dep_hydrolase_composite"/>
</dbReference>
<gene>
    <name evidence="1" type="ORF">SERLADRAFT_414897</name>
</gene>
<dbReference type="InterPro" id="IPR032466">
    <property type="entry name" value="Metal_Hydrolase"/>
</dbReference>
<dbReference type="InterPro" id="IPR050138">
    <property type="entry name" value="DHOase/Allantoinase_Hydrolase"/>
</dbReference>
<dbReference type="KEGG" id="sla:SERLADRAFT_414897"/>
<dbReference type="GO" id="GO:0005737">
    <property type="term" value="C:cytoplasm"/>
    <property type="evidence" value="ECO:0007669"/>
    <property type="project" value="TreeGrafter"/>
</dbReference>
<evidence type="ECO:0008006" key="2">
    <source>
        <dbReference type="Google" id="ProtNLM"/>
    </source>
</evidence>
<dbReference type="PANTHER" id="PTHR43668">
    <property type="entry name" value="ALLANTOINASE"/>
    <property type="match status" value="1"/>
</dbReference>
<sequence length="954" mass="102473">MDSEKGLPLHRNLDRVPRNVRPVQKAGKTFVLLASLLTLLYCYAEFASLSYGHHHQTITVPLHAQETLVKCRALNTRPGASTNERSQSDRFQPGTNPIVIRNASIWTGLDNGLDVLQADLFLDKGLIKSVGEIDLTILAKDRTKEITVIDAHGAWLTPGIVDVHSHIAVDAAPALSGASDANSMKGLTLPWLRSVDGLNTHDDSYAHSIAGGVTTSLILPGSADAIGGQAFTIKLRSTQERSSSSLLVEPPFGLNGSDVDLEVPPRWRHMKHACGENPSRSYSGTRMDTVWSYREAYNRARQVKNSQDEYCSKALAGDWTGLGSFPENFQWEALVDVLRGKVKVHTHCYEAVDFDAFVRLSNEFQFPVAAFHHAHEAYLVSDVLKKAYEHPPAVAMFAAFSRYKREAYRHSEFAPRLLHDDGIKVIMKSDHPAIQSRYLLHEAQQAHYYGLPENVALASVISTAAEVLGLDHRLGYIKEDVVLWDSHPLALGATPLQVIIDGIPQISSPHASIKPASLQSSPTTPDFEKEAADAIKYEGLPPLEPSRTVTDLVIFYNVSSVWTREAGTVQAAFGVQEGEPKGVVVVDNGRIVCANVLEAACASYMLSGSAQVDLQGGSLAPALVAAGSAIGLQDIAGEPSTTDGTVYDAMKSIPSVVGGDSSIIKAIDGLQYGSRDALIAHHSGVTTAITAPTSDGLLGGLSAHFSLGSAHRLQQGAVINDVASVHVKIRHVGEPSVSTQIAALRRLLLEPQGGERGEWLKQVTKGEIPLVVDVKSADIIATLLVLKRDVEAASGTPIKMTLFRAAEAHLLAKEIAEANVGVIVTPPRSFPYTWEGRRILLGPPVTEETVVSVLTSHNVTVGIGPQGVEEEEPMAGWAVRNLKWDAAWVSIGSHGEISKAQALAMASTNIETLLGVQVNPIDGDIVATSGGDLLSFEGKVVAIVSPRRGLVDIL</sequence>
<dbReference type="OrthoDB" id="10258955at2759"/>
<dbReference type="SUPFAM" id="SSF51338">
    <property type="entry name" value="Composite domain of metallo-dependent hydrolases"/>
    <property type="match status" value="1"/>
</dbReference>
<proteinExistence type="predicted"/>
<dbReference type="GO" id="GO:0004038">
    <property type="term" value="F:allantoinase activity"/>
    <property type="evidence" value="ECO:0007669"/>
    <property type="project" value="TreeGrafter"/>
</dbReference>
<dbReference type="Gene3D" id="3.20.20.140">
    <property type="entry name" value="Metal-dependent hydrolases"/>
    <property type="match status" value="2"/>
</dbReference>
<dbReference type="EMBL" id="GL945433">
    <property type="protein sequence ID" value="EGO25219.1"/>
    <property type="molecule type" value="Genomic_DNA"/>
</dbReference>
<dbReference type="HOGENOM" id="CLU_006273_0_0_1"/>
<dbReference type="Proteomes" id="UP000008064">
    <property type="component" value="Unassembled WGS sequence"/>
</dbReference>
<evidence type="ECO:0000313" key="1">
    <source>
        <dbReference type="EMBL" id="EGO25219.1"/>
    </source>
</evidence>
<dbReference type="GO" id="GO:0006145">
    <property type="term" value="P:purine nucleobase catabolic process"/>
    <property type="evidence" value="ECO:0007669"/>
    <property type="project" value="TreeGrafter"/>
</dbReference>
<dbReference type="PANTHER" id="PTHR43668:SF5">
    <property type="entry name" value="AMIDOHYDROLASE 3 DOMAIN-CONTAINING PROTEIN"/>
    <property type="match status" value="1"/>
</dbReference>
<accession>F8NUJ9</accession>
<protein>
    <recommendedName>
        <fullName evidence="2">Amidohydrolase-related domain-containing protein</fullName>
    </recommendedName>
</protein>
<dbReference type="AlphaFoldDB" id="F8NUJ9"/>
<dbReference type="SUPFAM" id="SSF51556">
    <property type="entry name" value="Metallo-dependent hydrolases"/>
    <property type="match status" value="1"/>
</dbReference>
<dbReference type="RefSeq" id="XP_007317341.1">
    <property type="nucleotide sequence ID" value="XM_007317279.1"/>
</dbReference>
<organism>
    <name type="scientific">Serpula lacrymans var. lacrymans (strain S7.9)</name>
    <name type="common">Dry rot fungus</name>
    <dbReference type="NCBI Taxonomy" id="578457"/>
    <lineage>
        <taxon>Eukaryota</taxon>
        <taxon>Fungi</taxon>
        <taxon>Dikarya</taxon>
        <taxon>Basidiomycota</taxon>
        <taxon>Agaricomycotina</taxon>
        <taxon>Agaricomycetes</taxon>
        <taxon>Agaricomycetidae</taxon>
        <taxon>Boletales</taxon>
        <taxon>Coniophorineae</taxon>
        <taxon>Serpulaceae</taxon>
        <taxon>Serpula</taxon>
    </lineage>
</organism>